<accession>A0A139A697</accession>
<protein>
    <recommendedName>
        <fullName evidence="6">Annexin</fullName>
    </recommendedName>
</protein>
<dbReference type="PANTHER" id="PTHR10502">
    <property type="entry name" value="ANNEXIN"/>
    <property type="match status" value="1"/>
</dbReference>
<evidence type="ECO:0000313" key="8">
    <source>
        <dbReference type="Proteomes" id="UP000070544"/>
    </source>
</evidence>
<comment type="similarity">
    <text evidence="1 6">Belongs to the annexin family.</text>
</comment>
<dbReference type="Pfam" id="PF00191">
    <property type="entry name" value="Annexin"/>
    <property type="match status" value="4"/>
</dbReference>
<dbReference type="GO" id="GO:0005509">
    <property type="term" value="F:calcium ion binding"/>
    <property type="evidence" value="ECO:0007669"/>
    <property type="project" value="InterPro"/>
</dbReference>
<keyword evidence="3 6" id="KW-0106">Calcium</keyword>
<proteinExistence type="inferred from homology"/>
<dbReference type="PROSITE" id="PS51897">
    <property type="entry name" value="ANNEXIN_2"/>
    <property type="match status" value="4"/>
</dbReference>
<dbReference type="InterPro" id="IPR037104">
    <property type="entry name" value="Annexin_sf"/>
</dbReference>
<name>A0A139A697_GONPJ</name>
<dbReference type="GO" id="GO:0005634">
    <property type="term" value="C:nucleus"/>
    <property type="evidence" value="ECO:0007669"/>
    <property type="project" value="TreeGrafter"/>
</dbReference>
<keyword evidence="2 6" id="KW-0677">Repeat</keyword>
<evidence type="ECO:0000256" key="5">
    <source>
        <dbReference type="ARBA" id="ARBA00023302"/>
    </source>
</evidence>
<dbReference type="SUPFAM" id="SSF47874">
    <property type="entry name" value="Annexin"/>
    <property type="match status" value="1"/>
</dbReference>
<dbReference type="PRINTS" id="PR00196">
    <property type="entry name" value="ANNEXIN"/>
</dbReference>
<dbReference type="FunFam" id="1.10.220.10:FF:000002">
    <property type="entry name" value="Annexin"/>
    <property type="match status" value="1"/>
</dbReference>
<comment type="domain">
    <text evidence="6">A pair of annexin repeats may form one binding site for calcium and phospholipid.</text>
</comment>
<dbReference type="OrthoDB" id="37886at2759"/>
<dbReference type="EMBL" id="KQ965789">
    <property type="protein sequence ID" value="KXS12332.1"/>
    <property type="molecule type" value="Genomic_DNA"/>
</dbReference>
<dbReference type="GO" id="GO:0012506">
    <property type="term" value="C:vesicle membrane"/>
    <property type="evidence" value="ECO:0007669"/>
    <property type="project" value="TreeGrafter"/>
</dbReference>
<evidence type="ECO:0000313" key="7">
    <source>
        <dbReference type="EMBL" id="KXS12332.1"/>
    </source>
</evidence>
<dbReference type="AlphaFoldDB" id="A0A139A697"/>
<dbReference type="SMART" id="SM00335">
    <property type="entry name" value="ANX"/>
    <property type="match status" value="4"/>
</dbReference>
<evidence type="ECO:0000256" key="1">
    <source>
        <dbReference type="ARBA" id="ARBA00007831"/>
    </source>
</evidence>
<dbReference type="Gene3D" id="1.10.220.10">
    <property type="entry name" value="Annexin"/>
    <property type="match status" value="4"/>
</dbReference>
<dbReference type="InterPro" id="IPR001464">
    <property type="entry name" value="Annexin"/>
</dbReference>
<dbReference type="GO" id="GO:0005737">
    <property type="term" value="C:cytoplasm"/>
    <property type="evidence" value="ECO:0007669"/>
    <property type="project" value="TreeGrafter"/>
</dbReference>
<dbReference type="GO" id="GO:0005544">
    <property type="term" value="F:calcium-dependent phospholipid binding"/>
    <property type="evidence" value="ECO:0007669"/>
    <property type="project" value="UniProtKB-KW"/>
</dbReference>
<gene>
    <name evidence="7" type="ORF">M427DRAFT_34881</name>
</gene>
<dbReference type="STRING" id="1344416.A0A139A697"/>
<dbReference type="InterPro" id="IPR018252">
    <property type="entry name" value="Annexin_repeat_CS"/>
</dbReference>
<dbReference type="GO" id="GO:0001786">
    <property type="term" value="F:phosphatidylserine binding"/>
    <property type="evidence" value="ECO:0007669"/>
    <property type="project" value="TreeGrafter"/>
</dbReference>
<evidence type="ECO:0000256" key="4">
    <source>
        <dbReference type="ARBA" id="ARBA00023216"/>
    </source>
</evidence>
<keyword evidence="4 6" id="KW-0041">Annexin</keyword>
<dbReference type="PROSITE" id="PS00223">
    <property type="entry name" value="ANNEXIN_1"/>
    <property type="match status" value="1"/>
</dbReference>
<evidence type="ECO:0000256" key="6">
    <source>
        <dbReference type="RuleBase" id="RU003540"/>
    </source>
</evidence>
<keyword evidence="8" id="KW-1185">Reference proteome</keyword>
<evidence type="ECO:0000256" key="2">
    <source>
        <dbReference type="ARBA" id="ARBA00022737"/>
    </source>
</evidence>
<evidence type="ECO:0000256" key="3">
    <source>
        <dbReference type="ARBA" id="ARBA00022837"/>
    </source>
</evidence>
<dbReference type="Proteomes" id="UP000070544">
    <property type="component" value="Unassembled WGS sequence"/>
</dbReference>
<reference evidence="7 8" key="1">
    <citation type="journal article" date="2015" name="Genome Biol. Evol.">
        <title>Phylogenomic analyses indicate that early fungi evolved digesting cell walls of algal ancestors of land plants.</title>
        <authorList>
            <person name="Chang Y."/>
            <person name="Wang S."/>
            <person name="Sekimoto S."/>
            <person name="Aerts A.L."/>
            <person name="Choi C."/>
            <person name="Clum A."/>
            <person name="LaButti K.M."/>
            <person name="Lindquist E.A."/>
            <person name="Yee Ngan C."/>
            <person name="Ohm R.A."/>
            <person name="Salamov A.A."/>
            <person name="Grigoriev I.V."/>
            <person name="Spatafora J.W."/>
            <person name="Berbee M.L."/>
        </authorList>
    </citation>
    <scope>NUCLEOTIDE SEQUENCE [LARGE SCALE GENOMIC DNA]</scope>
    <source>
        <strain evidence="7 8">JEL478</strain>
    </source>
</reference>
<sequence length="310" mass="34202">MSAFSDQSIADANALKECFKGLGMKSSVLIDILTKRSVTQVLEIANAYKANFGKTLDEKIGSEASGNFGKLAKGLVMHPAEYDAQVLYHAMKGLGTDEDVLIEVLVGRTPIEISAIKAAYTNLYQKDLEKVVTSETSGDLKKFLTVLLCGSRDDPGVMRDVAQDVETLYKAGEGRMGTEEIKFIQIVGNRSDAHMTEVIRQYALKYGHDLLHALKNEFSGDIRKALTNTVRSLQNRPLYFAELFEKSMHGLGTNDEMLVRLLVRNRYPKIMAAIKEAYLQKYGKTLAHRIAGETSGDYKKLAVGLVDAAP</sequence>
<dbReference type="InterPro" id="IPR018502">
    <property type="entry name" value="Annexin_repeat"/>
</dbReference>
<dbReference type="OMA" id="ASNWVIM"/>
<dbReference type="FunFam" id="1.10.220.10:FF:000003">
    <property type="entry name" value="Annexin"/>
    <property type="match status" value="1"/>
</dbReference>
<dbReference type="GO" id="GO:0005886">
    <property type="term" value="C:plasma membrane"/>
    <property type="evidence" value="ECO:0007669"/>
    <property type="project" value="TreeGrafter"/>
</dbReference>
<dbReference type="PANTHER" id="PTHR10502:SF102">
    <property type="entry name" value="ANNEXIN B11"/>
    <property type="match status" value="1"/>
</dbReference>
<keyword evidence="5 6" id="KW-0111">Calcium/phospholipid-binding</keyword>
<organism evidence="7 8">
    <name type="scientific">Gonapodya prolifera (strain JEL478)</name>
    <name type="common">Monoblepharis prolifera</name>
    <dbReference type="NCBI Taxonomy" id="1344416"/>
    <lineage>
        <taxon>Eukaryota</taxon>
        <taxon>Fungi</taxon>
        <taxon>Fungi incertae sedis</taxon>
        <taxon>Chytridiomycota</taxon>
        <taxon>Chytridiomycota incertae sedis</taxon>
        <taxon>Monoblepharidomycetes</taxon>
        <taxon>Monoblepharidales</taxon>
        <taxon>Gonapodyaceae</taxon>
        <taxon>Gonapodya</taxon>
    </lineage>
</organism>